<dbReference type="EMBL" id="NPHW01003394">
    <property type="protein sequence ID" value="OXV09669.1"/>
    <property type="molecule type" value="Genomic_DNA"/>
</dbReference>
<dbReference type="Proteomes" id="UP000243515">
    <property type="component" value="Unassembled WGS sequence"/>
</dbReference>
<accession>A0A232LZU8</accession>
<keyword evidence="3" id="KW-1185">Reference proteome</keyword>
<organism evidence="2 3">
    <name type="scientific">Elaphomyces granulatus</name>
    <dbReference type="NCBI Taxonomy" id="519963"/>
    <lineage>
        <taxon>Eukaryota</taxon>
        <taxon>Fungi</taxon>
        <taxon>Dikarya</taxon>
        <taxon>Ascomycota</taxon>
        <taxon>Pezizomycotina</taxon>
        <taxon>Eurotiomycetes</taxon>
        <taxon>Eurotiomycetidae</taxon>
        <taxon>Eurotiales</taxon>
        <taxon>Elaphomycetaceae</taxon>
        <taxon>Elaphomyces</taxon>
    </lineage>
</organism>
<proteinExistence type="predicted"/>
<feature type="region of interest" description="Disordered" evidence="1">
    <location>
        <begin position="146"/>
        <end position="182"/>
    </location>
</feature>
<name>A0A232LZU8_9EURO</name>
<feature type="compositionally biased region" description="Low complexity" evidence="1">
    <location>
        <begin position="73"/>
        <end position="86"/>
    </location>
</feature>
<sequence>MGVKRKASFTTIASPGTPCCSETIVTIDETPKHLHSRTRKRFRDDRPDDETVYEKTIRLLFSAQKKLVSYSLSSSDGSTTLSSHPSLPEPMDPRQQTLRKYFQPSRRVSHTSIQMKCMPFTPETSSTFKVDNIHCCAIEVDLGRSPIESDSGSSLSGEMEMDADMDMELDLKEQGSTPIPER</sequence>
<reference evidence="2 3" key="1">
    <citation type="journal article" date="2015" name="Environ. Microbiol.">
        <title>Metagenome sequence of Elaphomyces granulatus from sporocarp tissue reveals Ascomycota ectomycorrhizal fingerprints of genome expansion and a Proteobacteria-rich microbiome.</title>
        <authorList>
            <person name="Quandt C.A."/>
            <person name="Kohler A."/>
            <person name="Hesse C.N."/>
            <person name="Sharpton T.J."/>
            <person name="Martin F."/>
            <person name="Spatafora J.W."/>
        </authorList>
    </citation>
    <scope>NUCLEOTIDE SEQUENCE [LARGE SCALE GENOMIC DNA]</scope>
    <source>
        <strain evidence="2 3">OSC145934</strain>
    </source>
</reference>
<protein>
    <submittedName>
        <fullName evidence="2">Uncharacterized protein</fullName>
    </submittedName>
</protein>
<feature type="compositionally biased region" description="Acidic residues" evidence="1">
    <location>
        <begin position="159"/>
        <end position="168"/>
    </location>
</feature>
<evidence type="ECO:0000256" key="1">
    <source>
        <dbReference type="SAM" id="MobiDB-lite"/>
    </source>
</evidence>
<evidence type="ECO:0000313" key="3">
    <source>
        <dbReference type="Proteomes" id="UP000243515"/>
    </source>
</evidence>
<evidence type="ECO:0000313" key="2">
    <source>
        <dbReference type="EMBL" id="OXV09669.1"/>
    </source>
</evidence>
<dbReference type="AlphaFoldDB" id="A0A232LZU8"/>
<feature type="region of interest" description="Disordered" evidence="1">
    <location>
        <begin position="73"/>
        <end position="93"/>
    </location>
</feature>
<comment type="caution">
    <text evidence="2">The sequence shown here is derived from an EMBL/GenBank/DDBJ whole genome shotgun (WGS) entry which is preliminary data.</text>
</comment>
<gene>
    <name evidence="2" type="ORF">Egran_02569</name>
</gene>
<dbReference type="OrthoDB" id="5336357at2759"/>